<accession>A0A6B3TMQ2</accession>
<dbReference type="EMBL" id="JAAIUV010000003">
    <property type="protein sequence ID" value="NEX77938.1"/>
    <property type="molecule type" value="Genomic_DNA"/>
</dbReference>
<comment type="caution">
    <text evidence="2">The sequence shown here is derived from an EMBL/GenBank/DDBJ whole genome shotgun (WGS) entry which is preliminary data.</text>
</comment>
<protein>
    <submittedName>
        <fullName evidence="2">Uncharacterized protein</fullName>
    </submittedName>
</protein>
<feature type="transmembrane region" description="Helical" evidence="1">
    <location>
        <begin position="40"/>
        <end position="61"/>
    </location>
</feature>
<dbReference type="Proteomes" id="UP000481621">
    <property type="component" value="Unassembled WGS sequence"/>
</dbReference>
<organism evidence="2 3">
    <name type="scientific">Neobacillus thermocopriae</name>
    <dbReference type="NCBI Taxonomy" id="1215031"/>
    <lineage>
        <taxon>Bacteria</taxon>
        <taxon>Bacillati</taxon>
        <taxon>Bacillota</taxon>
        <taxon>Bacilli</taxon>
        <taxon>Bacillales</taxon>
        <taxon>Bacillaceae</taxon>
        <taxon>Neobacillus</taxon>
    </lineage>
</organism>
<evidence type="ECO:0000256" key="1">
    <source>
        <dbReference type="SAM" id="Phobius"/>
    </source>
</evidence>
<name>A0A6B3TMQ2_9BACI</name>
<keyword evidence="1" id="KW-0812">Transmembrane</keyword>
<keyword evidence="1" id="KW-0472">Membrane</keyword>
<feature type="transmembrane region" description="Helical" evidence="1">
    <location>
        <begin position="108"/>
        <end position="128"/>
    </location>
</feature>
<feature type="transmembrane region" description="Helical" evidence="1">
    <location>
        <begin position="81"/>
        <end position="101"/>
    </location>
</feature>
<evidence type="ECO:0000313" key="2">
    <source>
        <dbReference type="EMBL" id="NEX77938.1"/>
    </source>
</evidence>
<sequence length="191" mass="22120">MLKQLFSLFPILLIFASLFFPFILIDLLIINLMDGSYSKLMYLILFLVVFYIADLILNIFIDSLLKVMADFNFLKMNGNFISAIFDLLGSFIVISLLDSIFQTVNLSIGIKILIVFIHTLLVFLIHNFQTEIDQGADNTDNKLPSTVEYEIRYLLQKENLVTCIDLIKQKYPDIPKKTIIKTVRKMNNEHK</sequence>
<reference evidence="2" key="1">
    <citation type="submission" date="2020-02" db="EMBL/GenBank/DDBJ databases">
        <title>Bacillus sedimentmangrovi sp. nov., isolated from sediment of the mangrove ecosystem.</title>
        <authorList>
            <person name="Liu G."/>
        </authorList>
    </citation>
    <scope>NUCLEOTIDE SEQUENCE [LARGE SCALE GENOMIC DNA]</scope>
    <source>
        <strain evidence="2">SgZ-7</strain>
    </source>
</reference>
<keyword evidence="3" id="KW-1185">Reference proteome</keyword>
<dbReference type="RefSeq" id="WP_163250474.1">
    <property type="nucleotide sequence ID" value="NZ_JAAIUV010000003.1"/>
</dbReference>
<gene>
    <name evidence="2" type="ORF">G4Z05_03415</name>
</gene>
<evidence type="ECO:0000313" key="3">
    <source>
        <dbReference type="Proteomes" id="UP000481621"/>
    </source>
</evidence>
<feature type="transmembrane region" description="Helical" evidence="1">
    <location>
        <begin position="6"/>
        <end position="28"/>
    </location>
</feature>
<proteinExistence type="predicted"/>
<keyword evidence="1" id="KW-1133">Transmembrane helix</keyword>
<dbReference type="AlphaFoldDB" id="A0A6B3TMQ2"/>